<evidence type="ECO:0000313" key="1">
    <source>
        <dbReference type="EMBL" id="XBH01488.1"/>
    </source>
</evidence>
<proteinExistence type="predicted"/>
<sequence>MYCNLNVTTYVIAINFVNAWNKGTAWAMLVKAEHELGMEFEFAPGPAVARHRSGHDGKPE</sequence>
<accession>A0AAU7C8P3</accession>
<dbReference type="EMBL" id="CP155447">
    <property type="protein sequence ID" value="XBH01488.1"/>
    <property type="molecule type" value="Genomic_DNA"/>
</dbReference>
<dbReference type="AlphaFoldDB" id="A0AAU7C8P3"/>
<reference evidence="1" key="1">
    <citation type="submission" date="2024-05" db="EMBL/GenBank/DDBJ databases">
        <title>Planctomycetes of the genus Singulisphaera possess chitinolytic capabilities.</title>
        <authorList>
            <person name="Ivanova A."/>
        </authorList>
    </citation>
    <scope>NUCLEOTIDE SEQUENCE</scope>
    <source>
        <strain evidence="1">Ch08T</strain>
    </source>
</reference>
<dbReference type="RefSeq" id="WP_406694215.1">
    <property type="nucleotide sequence ID" value="NZ_CP155447.1"/>
</dbReference>
<gene>
    <name evidence="1" type="ORF">V5E97_24415</name>
</gene>
<name>A0AAU7C8P3_9BACT</name>
<organism evidence="1">
    <name type="scientific">Singulisphaera sp. Ch08</name>
    <dbReference type="NCBI Taxonomy" id="3120278"/>
    <lineage>
        <taxon>Bacteria</taxon>
        <taxon>Pseudomonadati</taxon>
        <taxon>Planctomycetota</taxon>
        <taxon>Planctomycetia</taxon>
        <taxon>Isosphaerales</taxon>
        <taxon>Isosphaeraceae</taxon>
        <taxon>Singulisphaera</taxon>
    </lineage>
</organism>
<protein>
    <submittedName>
        <fullName evidence="1">Uncharacterized protein</fullName>
    </submittedName>
</protein>